<feature type="compositionally biased region" description="Basic residues" evidence="1">
    <location>
        <begin position="105"/>
        <end position="116"/>
    </location>
</feature>
<dbReference type="EMBL" id="SNRW01001580">
    <property type="protein sequence ID" value="KAA6395841.1"/>
    <property type="molecule type" value="Genomic_DNA"/>
</dbReference>
<feature type="non-terminal residue" evidence="2">
    <location>
        <position position="148"/>
    </location>
</feature>
<feature type="compositionally biased region" description="Polar residues" evidence="1">
    <location>
        <begin position="23"/>
        <end position="35"/>
    </location>
</feature>
<gene>
    <name evidence="2" type="ORF">EZS28_008641</name>
</gene>
<sequence length="148" mass="17393">MIQLRIEQEVHDTVFGEIDCPSDLNNNEMYKQSQSEDSEEAKDPPSIQNDKVKHTKIDKQNENENAAIVKVSLIKEKQKENYKETDKQSQSDDSQEFRITQAREKRSRHKRGKKTKVQQPRKEKNLNNMNDDQVINLRSGKWLLQSKP</sequence>
<reference evidence="2 3" key="1">
    <citation type="submission" date="2019-03" db="EMBL/GenBank/DDBJ databases">
        <title>Single cell metagenomics reveals metabolic interactions within the superorganism composed of flagellate Streblomastix strix and complex community of Bacteroidetes bacteria on its surface.</title>
        <authorList>
            <person name="Treitli S.C."/>
            <person name="Kolisko M."/>
            <person name="Husnik F."/>
            <person name="Keeling P."/>
            <person name="Hampl V."/>
        </authorList>
    </citation>
    <scope>NUCLEOTIDE SEQUENCE [LARGE SCALE GENOMIC DNA]</scope>
    <source>
        <strain evidence="2">ST1C</strain>
    </source>
</reference>
<protein>
    <submittedName>
        <fullName evidence="2">Uncharacterized protein</fullName>
    </submittedName>
</protein>
<dbReference type="AlphaFoldDB" id="A0A5J4WLT6"/>
<organism evidence="2 3">
    <name type="scientific">Streblomastix strix</name>
    <dbReference type="NCBI Taxonomy" id="222440"/>
    <lineage>
        <taxon>Eukaryota</taxon>
        <taxon>Metamonada</taxon>
        <taxon>Preaxostyla</taxon>
        <taxon>Oxymonadida</taxon>
        <taxon>Streblomastigidae</taxon>
        <taxon>Streblomastix</taxon>
    </lineage>
</organism>
<feature type="compositionally biased region" description="Basic and acidic residues" evidence="1">
    <location>
        <begin position="73"/>
        <end position="90"/>
    </location>
</feature>
<evidence type="ECO:0000256" key="1">
    <source>
        <dbReference type="SAM" id="MobiDB-lite"/>
    </source>
</evidence>
<feature type="region of interest" description="Disordered" evidence="1">
    <location>
        <begin position="17"/>
        <end position="148"/>
    </location>
</feature>
<feature type="compositionally biased region" description="Basic and acidic residues" evidence="1">
    <location>
        <begin position="50"/>
        <end position="62"/>
    </location>
</feature>
<name>A0A5J4WLT6_9EUKA</name>
<dbReference type="Proteomes" id="UP000324800">
    <property type="component" value="Unassembled WGS sequence"/>
</dbReference>
<evidence type="ECO:0000313" key="2">
    <source>
        <dbReference type="EMBL" id="KAA6395841.1"/>
    </source>
</evidence>
<proteinExistence type="predicted"/>
<evidence type="ECO:0000313" key="3">
    <source>
        <dbReference type="Proteomes" id="UP000324800"/>
    </source>
</evidence>
<comment type="caution">
    <text evidence="2">The sequence shown here is derived from an EMBL/GenBank/DDBJ whole genome shotgun (WGS) entry which is preliminary data.</text>
</comment>
<accession>A0A5J4WLT6</accession>